<feature type="compositionally biased region" description="Basic and acidic residues" evidence="1">
    <location>
        <begin position="219"/>
        <end position="250"/>
    </location>
</feature>
<organism evidence="2 3">
    <name type="scientific">Marchantia polymorpha subsp. ruderalis</name>
    <dbReference type="NCBI Taxonomy" id="1480154"/>
    <lineage>
        <taxon>Eukaryota</taxon>
        <taxon>Viridiplantae</taxon>
        <taxon>Streptophyta</taxon>
        <taxon>Embryophyta</taxon>
        <taxon>Marchantiophyta</taxon>
        <taxon>Marchantiopsida</taxon>
        <taxon>Marchantiidae</taxon>
        <taxon>Marchantiales</taxon>
        <taxon>Marchantiaceae</taxon>
        <taxon>Marchantia</taxon>
    </lineage>
</organism>
<evidence type="ECO:0000313" key="3">
    <source>
        <dbReference type="Proteomes" id="UP000077202"/>
    </source>
</evidence>
<accession>A0A176VT22</accession>
<sequence>MTSPLAERFSKSSTQYADSAYAICKGPKRTSNSCDVTSQETAERLLCWKAHVHRPLKGGSEHPKVKSAVMSKPFPLLYSHFFLLPVTLMITCPPPGPVPVPEAPAPEEQRVTVIEEVDVDGDNLVIALTPLRSSLLGNLQRLTLVPFPFLPPSRLADEAPPTNQRKQPHHLFFIYYPSRAQLSHRPKQRTWHSTLQADAAQHHQQQQQQQHLQVAQELDGERGRGDERREESRAEEGGGRVGGRELKDDSDSGSGSSEARNRNAGSLSM</sequence>
<keyword evidence="3" id="KW-1185">Reference proteome</keyword>
<proteinExistence type="predicted"/>
<name>A0A176VT22_MARPO</name>
<dbReference type="Proteomes" id="UP000077202">
    <property type="component" value="Unassembled WGS sequence"/>
</dbReference>
<dbReference type="EMBL" id="LVLJ01002980">
    <property type="protein sequence ID" value="OAE22986.1"/>
    <property type="molecule type" value="Genomic_DNA"/>
</dbReference>
<feature type="compositionally biased region" description="Low complexity" evidence="1">
    <location>
        <begin position="196"/>
        <end position="216"/>
    </location>
</feature>
<feature type="region of interest" description="Disordered" evidence="1">
    <location>
        <begin position="184"/>
        <end position="269"/>
    </location>
</feature>
<dbReference type="AlphaFoldDB" id="A0A176VT22"/>
<evidence type="ECO:0000256" key="1">
    <source>
        <dbReference type="SAM" id="MobiDB-lite"/>
    </source>
</evidence>
<gene>
    <name evidence="2" type="ORF">AXG93_653s1030</name>
</gene>
<reference evidence="2" key="1">
    <citation type="submission" date="2016-03" db="EMBL/GenBank/DDBJ databases">
        <title>Mechanisms controlling the formation of the plant cell surface in tip-growing cells are functionally conserved among land plants.</title>
        <authorList>
            <person name="Honkanen S."/>
            <person name="Jones V.A."/>
            <person name="Morieri G."/>
            <person name="Champion C."/>
            <person name="Hetherington A.J."/>
            <person name="Kelly S."/>
            <person name="Saint-Marcoux D."/>
            <person name="Proust H."/>
            <person name="Prescott H."/>
            <person name="Dolan L."/>
        </authorList>
    </citation>
    <scope>NUCLEOTIDE SEQUENCE [LARGE SCALE GENOMIC DNA]</scope>
    <source>
        <tissue evidence="2">Whole gametophyte</tissue>
    </source>
</reference>
<evidence type="ECO:0000313" key="2">
    <source>
        <dbReference type="EMBL" id="OAE22986.1"/>
    </source>
</evidence>
<protein>
    <submittedName>
        <fullName evidence="2">Uncharacterized protein</fullName>
    </submittedName>
</protein>
<comment type="caution">
    <text evidence="2">The sequence shown here is derived from an EMBL/GenBank/DDBJ whole genome shotgun (WGS) entry which is preliminary data.</text>
</comment>